<dbReference type="RefSeq" id="WP_188944628.1">
    <property type="nucleotide sequence ID" value="NZ_BMNA01000015.1"/>
</dbReference>
<protein>
    <submittedName>
        <fullName evidence="3">Uncharacterized protein</fullName>
    </submittedName>
</protein>
<organism evidence="3 4">
    <name type="scientific">Nakamurella endophytica</name>
    <dbReference type="NCBI Taxonomy" id="1748367"/>
    <lineage>
        <taxon>Bacteria</taxon>
        <taxon>Bacillati</taxon>
        <taxon>Actinomycetota</taxon>
        <taxon>Actinomycetes</taxon>
        <taxon>Nakamurellales</taxon>
        <taxon>Nakamurellaceae</taxon>
        <taxon>Nakamurella</taxon>
    </lineage>
</organism>
<dbReference type="EMBL" id="BMNA01000015">
    <property type="protein sequence ID" value="GGM15880.1"/>
    <property type="molecule type" value="Genomic_DNA"/>
</dbReference>
<keyword evidence="2" id="KW-0472">Membrane</keyword>
<dbReference type="Proteomes" id="UP000655208">
    <property type="component" value="Unassembled WGS sequence"/>
</dbReference>
<feature type="compositionally biased region" description="Low complexity" evidence="1">
    <location>
        <begin position="231"/>
        <end position="241"/>
    </location>
</feature>
<gene>
    <name evidence="3" type="ORF">GCM10011594_39910</name>
</gene>
<feature type="region of interest" description="Disordered" evidence="1">
    <location>
        <begin position="194"/>
        <end position="241"/>
    </location>
</feature>
<evidence type="ECO:0000313" key="4">
    <source>
        <dbReference type="Proteomes" id="UP000655208"/>
    </source>
</evidence>
<name>A0A917WM83_9ACTN</name>
<evidence type="ECO:0000313" key="3">
    <source>
        <dbReference type="EMBL" id="GGM15880.1"/>
    </source>
</evidence>
<evidence type="ECO:0000256" key="1">
    <source>
        <dbReference type="SAM" id="MobiDB-lite"/>
    </source>
</evidence>
<feature type="compositionally biased region" description="Basic and acidic residues" evidence="1">
    <location>
        <begin position="58"/>
        <end position="68"/>
    </location>
</feature>
<feature type="transmembrane region" description="Helical" evidence="2">
    <location>
        <begin position="167"/>
        <end position="187"/>
    </location>
</feature>
<evidence type="ECO:0000256" key="2">
    <source>
        <dbReference type="SAM" id="Phobius"/>
    </source>
</evidence>
<sequence length="420" mass="44757">MTGRYGSDSDSDVDAVEEDLLGEVEDVGPGWAARVRHVPFTADTADVAARGGVSSRAARQEDPFRADPDEQDAVGGPRLRPPPAGMQRRDRREWRMLEAARLHRLLAADRRADPDGSWRGGFLQPAPGWMNRKARKAWLAAERQEARQWWQHRRTAGGDARERATGALLLAAVIAVVVAALAAGLLISRLSGHVSSSSTSSLEPTGAFVPSVTSSRSAWSDARTGTRMSRPGPAGEPGRAAGTALLGSGWEPTPAGGVIAVKPSTGRGLRVDAAAVRPAPIPTTAPTDRDLSTPTGAVRAWLARTCAADWRRPFGASVTLARPAMTGREWTVEDPARDREGRAWWEAQVVPGRQLLMCGGFTAALSDGHQASSTFARVVFTADKVLTEPGRSARVWRTAGVRQVVLSDGRWLVDAAVVGG</sequence>
<reference evidence="3" key="2">
    <citation type="submission" date="2020-09" db="EMBL/GenBank/DDBJ databases">
        <authorList>
            <person name="Sun Q."/>
            <person name="Zhou Y."/>
        </authorList>
    </citation>
    <scope>NUCLEOTIDE SEQUENCE</scope>
    <source>
        <strain evidence="3">CGMCC 4.7308</strain>
    </source>
</reference>
<accession>A0A917WM83</accession>
<feature type="region of interest" description="Disordered" evidence="1">
    <location>
        <begin position="42"/>
        <end position="90"/>
    </location>
</feature>
<proteinExistence type="predicted"/>
<comment type="caution">
    <text evidence="3">The sequence shown here is derived from an EMBL/GenBank/DDBJ whole genome shotgun (WGS) entry which is preliminary data.</text>
</comment>
<feature type="compositionally biased region" description="Low complexity" evidence="1">
    <location>
        <begin position="47"/>
        <end position="57"/>
    </location>
</feature>
<dbReference type="AlphaFoldDB" id="A0A917WM83"/>
<keyword evidence="4" id="KW-1185">Reference proteome</keyword>
<reference evidence="3" key="1">
    <citation type="journal article" date="2014" name="Int. J. Syst. Evol. Microbiol.">
        <title>Complete genome sequence of Corynebacterium casei LMG S-19264T (=DSM 44701T), isolated from a smear-ripened cheese.</title>
        <authorList>
            <consortium name="US DOE Joint Genome Institute (JGI-PGF)"/>
            <person name="Walter F."/>
            <person name="Albersmeier A."/>
            <person name="Kalinowski J."/>
            <person name="Ruckert C."/>
        </authorList>
    </citation>
    <scope>NUCLEOTIDE SEQUENCE</scope>
    <source>
        <strain evidence="3">CGMCC 4.7308</strain>
    </source>
</reference>
<keyword evidence="2" id="KW-1133">Transmembrane helix</keyword>
<keyword evidence="2" id="KW-0812">Transmembrane</keyword>